<dbReference type="Proteomes" id="UP000186549">
    <property type="component" value="Unassembled WGS sequence"/>
</dbReference>
<dbReference type="AlphaFoldDB" id="A0A1Q6HU07"/>
<dbReference type="GO" id="GO:0008270">
    <property type="term" value="F:zinc ion binding"/>
    <property type="evidence" value="ECO:0007669"/>
    <property type="project" value="InterPro"/>
</dbReference>
<proteinExistence type="predicted"/>
<dbReference type="EMBL" id="MNQU01000288">
    <property type="protein sequence ID" value="OKZ30003.1"/>
    <property type="molecule type" value="Genomic_DNA"/>
</dbReference>
<reference evidence="2 3" key="1">
    <citation type="journal article" date="2016" name="Nat. Biotechnol.">
        <title>Measurement of bacterial replication rates in microbial communities.</title>
        <authorList>
            <person name="Brown C.T."/>
            <person name="Olm M.R."/>
            <person name="Thomas B.C."/>
            <person name="Banfield J.F."/>
        </authorList>
    </citation>
    <scope>NUCLEOTIDE SEQUENCE [LARGE SCALE GENOMIC DNA]</scope>
    <source>
        <strain evidence="2">45_41</strain>
    </source>
</reference>
<dbReference type="Gene3D" id="1.10.30.50">
    <property type="match status" value="1"/>
</dbReference>
<protein>
    <recommendedName>
        <fullName evidence="1">HNH nuclease domain-containing protein</fullName>
    </recommendedName>
</protein>
<dbReference type="Pfam" id="PF01844">
    <property type="entry name" value="HNH"/>
    <property type="match status" value="1"/>
</dbReference>
<evidence type="ECO:0000313" key="2">
    <source>
        <dbReference type="EMBL" id="OKZ30003.1"/>
    </source>
</evidence>
<dbReference type="GO" id="GO:0003676">
    <property type="term" value="F:nucleic acid binding"/>
    <property type="evidence" value="ECO:0007669"/>
    <property type="project" value="InterPro"/>
</dbReference>
<organism evidence="2 3">
    <name type="scientific">Bacteroides uniformis</name>
    <dbReference type="NCBI Taxonomy" id="820"/>
    <lineage>
        <taxon>Bacteria</taxon>
        <taxon>Pseudomonadati</taxon>
        <taxon>Bacteroidota</taxon>
        <taxon>Bacteroidia</taxon>
        <taxon>Bacteroidales</taxon>
        <taxon>Bacteroidaceae</taxon>
        <taxon>Bacteroides</taxon>
    </lineage>
</organism>
<dbReference type="InterPro" id="IPR003615">
    <property type="entry name" value="HNH_nuc"/>
</dbReference>
<dbReference type="CDD" id="cd00085">
    <property type="entry name" value="HNHc"/>
    <property type="match status" value="1"/>
</dbReference>
<gene>
    <name evidence="2" type="ORF">BHV79_16290</name>
</gene>
<evidence type="ECO:0000259" key="1">
    <source>
        <dbReference type="SMART" id="SM00507"/>
    </source>
</evidence>
<comment type="caution">
    <text evidence="2">The sequence shown here is derived from an EMBL/GenBank/DDBJ whole genome shotgun (WGS) entry which is preliminary data.</text>
</comment>
<dbReference type="SMART" id="SM00507">
    <property type="entry name" value="HNHc"/>
    <property type="match status" value="1"/>
</dbReference>
<dbReference type="InterPro" id="IPR002711">
    <property type="entry name" value="HNH"/>
</dbReference>
<name>A0A1Q6HU07_BACUN</name>
<sequence>METKKSLNISQASELLPFDYKPLIKRDSRNNIYETKNGDLISFSSSKDYDDFKWWYSIYIYNLANRKVKNICFIIGIHGIILLPIKLLLDYSEYADFKEYPKGNRYYIRIKKRGDDFVMYHSRQNDINIQKYYIPNDCDDSYIDDMNSESLASIYHEAQQFTNYENQYYYVNKEVKQRHESKKQKERIAILENHTCQICGFQQSYKNKQGKQRWIIEVDHILEKAHGGGETIDNLLVLCPNCHAKKTYGIIKVDENLNVYENGIKIKISNHHIKIE</sequence>
<accession>A0A1Q6HU07</accession>
<evidence type="ECO:0000313" key="3">
    <source>
        <dbReference type="Proteomes" id="UP000186549"/>
    </source>
</evidence>
<feature type="domain" description="HNH nuclease" evidence="1">
    <location>
        <begin position="185"/>
        <end position="244"/>
    </location>
</feature>
<dbReference type="GO" id="GO:0004519">
    <property type="term" value="F:endonuclease activity"/>
    <property type="evidence" value="ECO:0007669"/>
    <property type="project" value="InterPro"/>
</dbReference>